<dbReference type="PANTHER" id="PTHR14241">
    <property type="entry name" value="INTERFERON-INDUCED PROTEIN 44"/>
    <property type="match status" value="1"/>
</dbReference>
<dbReference type="PANTHER" id="PTHR14241:SF28">
    <property type="entry name" value="INTERFERON-INDUCED PROTEIN 44-LIKE"/>
    <property type="match status" value="1"/>
</dbReference>
<dbReference type="Ensembl" id="ENSTNIT00000013275.1">
    <property type="protein sequence ID" value="ENSTNIP00000013083.1"/>
    <property type="gene ID" value="ENSTNIG00000010184.1"/>
</dbReference>
<dbReference type="CDD" id="cd00882">
    <property type="entry name" value="Ras_like_GTPase"/>
    <property type="match status" value="1"/>
</dbReference>
<organism evidence="1 2">
    <name type="scientific">Tetraodon nigroviridis</name>
    <name type="common">Spotted green pufferfish</name>
    <name type="synonym">Chelonodon nigroviridis</name>
    <dbReference type="NCBI Taxonomy" id="99883"/>
    <lineage>
        <taxon>Eukaryota</taxon>
        <taxon>Metazoa</taxon>
        <taxon>Chordata</taxon>
        <taxon>Craniata</taxon>
        <taxon>Vertebrata</taxon>
        <taxon>Euteleostomi</taxon>
        <taxon>Actinopterygii</taxon>
        <taxon>Neopterygii</taxon>
        <taxon>Teleostei</taxon>
        <taxon>Neoteleostei</taxon>
        <taxon>Acanthomorphata</taxon>
        <taxon>Eupercaria</taxon>
        <taxon>Tetraodontiformes</taxon>
        <taxon>Tetradontoidea</taxon>
        <taxon>Tetraodontidae</taxon>
        <taxon>Tetraodon</taxon>
    </lineage>
</organism>
<reference evidence="1" key="2">
    <citation type="submission" date="2025-08" db="UniProtKB">
        <authorList>
            <consortium name="Ensembl"/>
        </authorList>
    </citation>
    <scope>IDENTIFICATION</scope>
</reference>
<dbReference type="SUPFAM" id="SSF52540">
    <property type="entry name" value="P-loop containing nucleoside triphosphate hydrolases"/>
    <property type="match status" value="1"/>
</dbReference>
<dbReference type="GeneTree" id="ENSGT00940000165866"/>
<evidence type="ECO:0000313" key="2">
    <source>
        <dbReference type="Proteomes" id="UP000007303"/>
    </source>
</evidence>
<dbReference type="AlphaFoldDB" id="H3CXU8"/>
<reference evidence="2" key="1">
    <citation type="journal article" date="2004" name="Nature">
        <title>Genome duplication in the teleost fish Tetraodon nigroviridis reveals the early vertebrate proto-karyotype.</title>
        <authorList>
            <person name="Jaillon O."/>
            <person name="Aury J.-M."/>
            <person name="Brunet F."/>
            <person name="Petit J.-L."/>
            <person name="Stange-Thomann N."/>
            <person name="Mauceli E."/>
            <person name="Bouneau L."/>
            <person name="Fischer C."/>
            <person name="Ozouf-Costaz C."/>
            <person name="Bernot A."/>
            <person name="Nicaud S."/>
            <person name="Jaffe D."/>
            <person name="Fisher S."/>
            <person name="Lutfalla G."/>
            <person name="Dossat C."/>
            <person name="Segurens B."/>
            <person name="Dasilva C."/>
            <person name="Salanoubat M."/>
            <person name="Levy M."/>
            <person name="Boudet N."/>
            <person name="Castellano S."/>
            <person name="Anthouard V."/>
            <person name="Jubin C."/>
            <person name="Castelli V."/>
            <person name="Katinka M."/>
            <person name="Vacherie B."/>
            <person name="Biemont C."/>
            <person name="Skalli Z."/>
            <person name="Cattolico L."/>
            <person name="Poulain J."/>
            <person name="De Berardinis V."/>
            <person name="Cruaud C."/>
            <person name="Duprat S."/>
            <person name="Brottier P."/>
            <person name="Coutanceau J.-P."/>
            <person name="Gouzy J."/>
            <person name="Parra G."/>
            <person name="Lardier G."/>
            <person name="Chapple C."/>
            <person name="McKernan K.J."/>
            <person name="McEwan P."/>
            <person name="Bosak S."/>
            <person name="Kellis M."/>
            <person name="Volff J.-N."/>
            <person name="Guigo R."/>
            <person name="Zody M.C."/>
            <person name="Mesirov J."/>
            <person name="Lindblad-Toh K."/>
            <person name="Birren B."/>
            <person name="Nusbaum C."/>
            <person name="Kahn D."/>
            <person name="Robinson-Rechavi M."/>
            <person name="Laudet V."/>
            <person name="Schachter V."/>
            <person name="Quetier F."/>
            <person name="Saurin W."/>
            <person name="Scarpelli C."/>
            <person name="Wincker P."/>
            <person name="Lander E.S."/>
            <person name="Weissenbach J."/>
            <person name="Roest Crollius H."/>
        </authorList>
    </citation>
    <scope>NUCLEOTIDE SEQUENCE [LARGE SCALE GENOMIC DNA]</scope>
</reference>
<dbReference type="Proteomes" id="UP000007303">
    <property type="component" value="Unassembled WGS sequence"/>
</dbReference>
<dbReference type="OMA" id="HILQYAN"/>
<proteinExistence type="predicted"/>
<evidence type="ECO:0000313" key="1">
    <source>
        <dbReference type="Ensembl" id="ENSTNIP00000013083.1"/>
    </source>
</evidence>
<dbReference type="GO" id="GO:0006955">
    <property type="term" value="P:immune response"/>
    <property type="evidence" value="ECO:0007669"/>
    <property type="project" value="TreeGrafter"/>
</dbReference>
<evidence type="ECO:0008006" key="3">
    <source>
        <dbReference type="Google" id="ProtNLM"/>
    </source>
</evidence>
<keyword evidence="2" id="KW-1185">Reference proteome</keyword>
<reference evidence="1" key="3">
    <citation type="submission" date="2025-09" db="UniProtKB">
        <authorList>
            <consortium name="Ensembl"/>
        </authorList>
    </citation>
    <scope>IDENTIFICATION</scope>
</reference>
<accession>H3CXU8</accession>
<dbReference type="HOGENOM" id="CLU_049888_1_0_1"/>
<dbReference type="InParanoid" id="H3CXU8"/>
<dbReference type="InterPro" id="IPR027417">
    <property type="entry name" value="P-loop_NTPase"/>
</dbReference>
<protein>
    <recommendedName>
        <fullName evidence="3">G domain-containing protein</fullName>
    </recommendedName>
</protein>
<name>H3CXU8_TETNG</name>
<dbReference type="Gene3D" id="3.40.50.300">
    <property type="entry name" value="P-loop containing nucleotide triphosphate hydrolases"/>
    <property type="match status" value="1"/>
</dbReference>
<sequence length="271" mass="29728">WRQLQWTEEQRMTLMKSVGSYTPSCPEVTEARVLLLGPVGSGKSSFISSVQSVFKGRVTNRAMVGSCSSSFTKKFFRIHGLGGEQPSGLVLCDTVGLGDAAMMGPSLHDILSIIQGFVPEGHKFSPDQPVNASQTHGYVKRPSLREKIHCVAFVLDASKVFTYPKSLNSSFQQLREHISDLGVHQVALLTHIDLICMETAKDVAQVYTSRPVQEAITKAAALLGMPPSYIVPVKNYWSELEVNVSADVLLLSAVDHMLQYADLFFNDNSPP</sequence>
<dbReference type="STRING" id="99883.ENSTNIP00000013083"/>